<name>A0A133QCG8_STALU</name>
<dbReference type="eggNOG" id="COG4815">
    <property type="taxonomic scope" value="Bacteria"/>
</dbReference>
<accession>A0A133QCG8</accession>
<evidence type="ECO:0000313" key="1">
    <source>
        <dbReference type="EMBL" id="KXA40585.1"/>
    </source>
</evidence>
<dbReference type="Gene3D" id="3.40.1350.140">
    <property type="entry name" value="MepB-like"/>
    <property type="match status" value="1"/>
</dbReference>
<reference evidence="1 3" key="1">
    <citation type="submission" date="2016-01" db="EMBL/GenBank/DDBJ databases">
        <authorList>
            <person name="Mitreva M."/>
            <person name="Pepin K.H."/>
            <person name="Mihindukulasuriya K.A."/>
            <person name="Fulton R."/>
            <person name="Fronick C."/>
            <person name="O'Laughlin M."/>
            <person name="Miner T."/>
            <person name="Herter B."/>
            <person name="Rosa B.A."/>
            <person name="Cordes M."/>
            <person name="Tomlinson C."/>
            <person name="Wollam A."/>
            <person name="Palsikar V.B."/>
            <person name="Mardis E.R."/>
            <person name="Wilson R.K."/>
        </authorList>
    </citation>
    <scope>NUCLEOTIDE SEQUENCE [LARGE SCALE GENOMIC DNA]</scope>
    <source>
        <strain evidence="1 3">MJR7738</strain>
    </source>
</reference>
<gene>
    <name evidence="2" type="ORF">EQ812_06340</name>
    <name evidence="1" type="ORF">HMPREF3225_00022</name>
</gene>
<evidence type="ECO:0000313" key="3">
    <source>
        <dbReference type="Proteomes" id="UP000070063"/>
    </source>
</evidence>
<proteinExistence type="predicted"/>
<protein>
    <submittedName>
        <fullName evidence="2">MepB protein</fullName>
    </submittedName>
</protein>
<dbReference type="InterPro" id="IPR011235">
    <property type="entry name" value="MepB-like"/>
</dbReference>
<comment type="caution">
    <text evidence="2">The sequence shown here is derived from an EMBL/GenBank/DDBJ whole genome shotgun (WGS) entry which is preliminary data.</text>
</comment>
<sequence length="157" mass="18605">MTKHLQNMQSLDLVKELLQVNHSNTSIEIKTEPWNADYEAFRCELNGQTYMSRRAHKTPKKRGYFFAMWCKDDDNNNRPYQDAEFPMFLVVNVIDGQRFGQFVFPREVLVKQHIISTTSHKGKMALRVYPTWEEDLNPSAAKTQHWQDKYFTNLTIE</sequence>
<dbReference type="RefSeq" id="WP_002460795.1">
    <property type="nucleotide sequence ID" value="NZ_AP021848.1"/>
</dbReference>
<dbReference type="Proteomes" id="UP000293637">
    <property type="component" value="Unassembled WGS sequence"/>
</dbReference>
<dbReference type="InterPro" id="IPR038231">
    <property type="entry name" value="MepB-like_sf"/>
</dbReference>
<dbReference type="GeneID" id="58090917"/>
<organism evidence="2 4">
    <name type="scientific">Staphylococcus lugdunensis</name>
    <dbReference type="NCBI Taxonomy" id="28035"/>
    <lineage>
        <taxon>Bacteria</taxon>
        <taxon>Bacillati</taxon>
        <taxon>Bacillota</taxon>
        <taxon>Bacilli</taxon>
        <taxon>Bacillales</taxon>
        <taxon>Staphylococcaceae</taxon>
        <taxon>Staphylococcus</taxon>
    </lineage>
</organism>
<dbReference type="PIRSF" id="PIRSF032285">
    <property type="entry name" value="UCP032285"/>
    <property type="match status" value="1"/>
</dbReference>
<dbReference type="AlphaFoldDB" id="A0A133QCG8"/>
<dbReference type="Pfam" id="PF08877">
    <property type="entry name" value="MepB-like"/>
    <property type="match status" value="1"/>
</dbReference>
<dbReference type="EMBL" id="LRQI01000002">
    <property type="protein sequence ID" value="KXA40585.1"/>
    <property type="molecule type" value="Genomic_DNA"/>
</dbReference>
<dbReference type="Proteomes" id="UP000070063">
    <property type="component" value="Unassembled WGS sequence"/>
</dbReference>
<dbReference type="EMBL" id="SCHB01000003">
    <property type="protein sequence ID" value="TBW72589.1"/>
    <property type="molecule type" value="Genomic_DNA"/>
</dbReference>
<dbReference type="STRING" id="28035.B6N84_00750"/>
<evidence type="ECO:0000313" key="4">
    <source>
        <dbReference type="Proteomes" id="UP000293637"/>
    </source>
</evidence>
<evidence type="ECO:0000313" key="2">
    <source>
        <dbReference type="EMBL" id="TBW72589.1"/>
    </source>
</evidence>
<reference evidence="2 4" key="2">
    <citation type="journal article" date="2019" name="Sci. Transl. Med.">
        <title>Quorum sensing between bacterial species on the skin protects against epidermal injury in atopic dermatitis.</title>
        <authorList>
            <person name="Williams M.R."/>
        </authorList>
    </citation>
    <scope>NUCLEOTIDE SEQUENCE [LARGE SCALE GENOMIC DNA]</scope>
    <source>
        <strain evidence="2 4">E7</strain>
    </source>
</reference>